<evidence type="ECO:0000256" key="4">
    <source>
        <dbReference type="ARBA" id="ARBA00022729"/>
    </source>
</evidence>
<accession>A0A2U1ZVE2</accession>
<dbReference type="Gene3D" id="2.60.40.740">
    <property type="match status" value="1"/>
</dbReference>
<dbReference type="Gene3D" id="2.60.40.10">
    <property type="entry name" value="Immunoglobulins"/>
    <property type="match status" value="3"/>
</dbReference>
<keyword evidence="3" id="KW-0964">Secreted</keyword>
<dbReference type="SUPFAM" id="SSF117074">
    <property type="entry name" value="Hypothetical protein PA1324"/>
    <property type="match status" value="2"/>
</dbReference>
<feature type="compositionally biased region" description="Low complexity" evidence="5">
    <location>
        <begin position="1265"/>
        <end position="1289"/>
    </location>
</feature>
<evidence type="ECO:0000313" key="8">
    <source>
        <dbReference type="EMBL" id="PWD50949.1"/>
    </source>
</evidence>
<dbReference type="Proteomes" id="UP000245166">
    <property type="component" value="Unassembled WGS sequence"/>
</dbReference>
<keyword evidence="6" id="KW-0472">Membrane</keyword>
<dbReference type="GO" id="GO:0005576">
    <property type="term" value="C:extracellular region"/>
    <property type="evidence" value="ECO:0007669"/>
    <property type="project" value="UniProtKB-SubCell"/>
</dbReference>
<dbReference type="EMBL" id="PYHR01000002">
    <property type="protein sequence ID" value="PWD50949.1"/>
    <property type="molecule type" value="Genomic_DNA"/>
</dbReference>
<comment type="similarity">
    <text evidence="2">Belongs to the serine-aspartate repeat-containing protein (SDr) family.</text>
</comment>
<keyword evidence="6" id="KW-0812">Transmembrane</keyword>
<gene>
    <name evidence="8" type="ORF">C8046_10075</name>
</gene>
<evidence type="ECO:0000256" key="6">
    <source>
        <dbReference type="SAM" id="Phobius"/>
    </source>
</evidence>
<feature type="region of interest" description="Disordered" evidence="5">
    <location>
        <begin position="1251"/>
        <end position="1289"/>
    </location>
</feature>
<dbReference type="Pfam" id="PF17210">
    <property type="entry name" value="SdrD_B"/>
    <property type="match status" value="2"/>
</dbReference>
<organism evidence="8 9">
    <name type="scientific">Serinibacter arcticus</name>
    <dbReference type="NCBI Taxonomy" id="1655435"/>
    <lineage>
        <taxon>Bacteria</taxon>
        <taxon>Bacillati</taxon>
        <taxon>Actinomycetota</taxon>
        <taxon>Actinomycetes</taxon>
        <taxon>Micrococcales</taxon>
        <taxon>Beutenbergiaceae</taxon>
        <taxon>Serinibacter</taxon>
    </lineage>
</organism>
<dbReference type="InterPro" id="IPR008966">
    <property type="entry name" value="Adhesion_dom_sf"/>
</dbReference>
<comment type="caution">
    <text evidence="8">The sequence shown here is derived from an EMBL/GenBank/DDBJ whole genome shotgun (WGS) entry which is preliminary data.</text>
</comment>
<feature type="domain" description="SD-repeat containing protein B" evidence="7">
    <location>
        <begin position="955"/>
        <end position="1077"/>
    </location>
</feature>
<evidence type="ECO:0000313" key="9">
    <source>
        <dbReference type="Proteomes" id="UP000245166"/>
    </source>
</evidence>
<dbReference type="PANTHER" id="PTHR36108">
    <property type="entry name" value="COLOSSIN-B-RELATED"/>
    <property type="match status" value="1"/>
</dbReference>
<evidence type="ECO:0000259" key="7">
    <source>
        <dbReference type="Pfam" id="PF17210"/>
    </source>
</evidence>
<proteinExistence type="inferred from homology"/>
<dbReference type="InterPro" id="IPR033764">
    <property type="entry name" value="Sdr_B"/>
</dbReference>
<dbReference type="InterPro" id="IPR013783">
    <property type="entry name" value="Ig-like_fold"/>
</dbReference>
<dbReference type="SUPFAM" id="SSF49401">
    <property type="entry name" value="Bacterial adhesins"/>
    <property type="match status" value="1"/>
</dbReference>
<comment type="subcellular location">
    <subcellularLocation>
        <location evidence="1">Secreted</location>
    </subcellularLocation>
</comment>
<keyword evidence="6" id="KW-1133">Transmembrane helix</keyword>
<dbReference type="PANTHER" id="PTHR36108:SF13">
    <property type="entry name" value="COLOSSIN-B-RELATED"/>
    <property type="match status" value="1"/>
</dbReference>
<reference evidence="8 9" key="1">
    <citation type="submission" date="2018-03" db="EMBL/GenBank/DDBJ databases">
        <title>Genome assembly of novel Miniimonas species PCH200.</title>
        <authorList>
            <person name="Thakur V."/>
            <person name="Kumar V."/>
            <person name="Singh D."/>
        </authorList>
    </citation>
    <scope>NUCLEOTIDE SEQUENCE [LARGE SCALE GENOMIC DNA]</scope>
    <source>
        <strain evidence="8 9">PCH200</strain>
    </source>
</reference>
<evidence type="ECO:0000256" key="2">
    <source>
        <dbReference type="ARBA" id="ARBA00007257"/>
    </source>
</evidence>
<evidence type="ECO:0000256" key="1">
    <source>
        <dbReference type="ARBA" id="ARBA00004613"/>
    </source>
</evidence>
<feature type="transmembrane region" description="Helical" evidence="6">
    <location>
        <begin position="1291"/>
        <end position="1310"/>
    </location>
</feature>
<protein>
    <recommendedName>
        <fullName evidence="7">SD-repeat containing protein B domain-containing protein</fullName>
    </recommendedName>
</protein>
<dbReference type="OrthoDB" id="3169091at2"/>
<dbReference type="GO" id="GO:0005975">
    <property type="term" value="P:carbohydrate metabolic process"/>
    <property type="evidence" value="ECO:0007669"/>
    <property type="project" value="UniProtKB-ARBA"/>
</dbReference>
<sequence length="1316" mass="137207">MTGSARSAGRTLVAVVVSALLVLAGAVGLVGTAVAAPGDSPINVSYTHSGETYDGLPVLTAGVDYEIRISYGRTADGHTAVLTVPPGVTIPDSALVVPPGNTAVTGLTRQPDGTIAIRFADPFPVGIDQGIIALKFRVDEVTVSTPRQLVWEVDGTSTTTNVIVKKRGDEFENVRDGAGKSAAWVGWTGADGQPLVSVVDGVVRIDDSALTVPIPYTIDVNRTAAGPVTIEDTLGAGLTLVPGSFAATLTTWDADGLNRTTAPAAAPSATGTSFSATVDLPAASRYVLTYQARITDAAALDTVRQQLQASYDALGGNGGQYSTTLTNAAVIGGQDVATSTWIGGSAAAPAGPDASRAFRKSTPTPRIPITTENGALTEGVPVDYVLTADLTPWDASTPRFTLDRDVIITDTLPEQAEWVTAHPSFIAVVDGAGTSRPLTLVSGGKAGVVAAGPFTYSVEGRTLAVNVGRERAVLTVTAKASITTLHRLPLYPLPTNNTYLMGNTAVFDHGQEQRAGTDVRLVEAIDVSGGVVDPTRFSKSGPAEVVVAPGARTRVPYTFVVGAGTETGTFASRVIVDEVDHTVFQVADQADLDAIRDSIQASAGWWVPLSGTHFDVTLDDDGNLRLQLNAAGVAEIASKGLRADERLEVTLALETRPIVGKQTITITNTAKLSGEDLEHVYRSESSTRATTYGDELEVNKTVYDAERDTYTQNLRVGLEPDGSLVQDEFVYRVKVIPHGGYHGVRIRPIADALPDGVEFVGFVTPQNVASGTVTPGTSQNLRGNLTATWDEDSRQVSIQNADGTVLVKESSIDLYFKVRIAEYTPQVGITNVIGGTDATITPTNEFPLDVSKLDSSDPNVSITDRNARFTVTNADGVVVVDDAYVVDGKLRVAGPGGADEGLRVVEPGEYTIHEVVAPAGYTGTFVSLTVVVEDDGSAESARIYNAPRDVPERVSVGDYVWFDVNEDGVQDDTDVPLEGVTLTVLGPDGEPVELDADGNAYESTTTTDAQGRYVFENLPVLTDGQTYTVVVTAPAGYRPTTSLDGGVGAADSSTDRAISQVDLTVDGAHDPSLDFGFVLIPERVSVGDLVWLDSNRDGLQDDGEPGIPGVVLILTGPDGAPVVDVDGTPVSSVTTDANGAYVFENLPVLAEGRSYTVTIDRTDPSTIAALAPYVPTIEVDGRERNSATWSARSQGLTVGGDHDPTLDFGFVTPPVVTPPVVTPPVVTPPVVTPPVVTPPVVTPPVVTPPVVTPPTPVDPGATAGSAARTPSSPTRTTASPSSLPSTGAAPWLPLTTGLVLVIGGLGALTLRRRLTS</sequence>
<feature type="region of interest" description="Disordered" evidence="5">
    <location>
        <begin position="352"/>
        <end position="372"/>
    </location>
</feature>
<feature type="domain" description="SD-repeat containing protein B" evidence="7">
    <location>
        <begin position="1085"/>
        <end position="1209"/>
    </location>
</feature>
<evidence type="ECO:0000256" key="5">
    <source>
        <dbReference type="SAM" id="MobiDB-lite"/>
    </source>
</evidence>
<evidence type="ECO:0000256" key="3">
    <source>
        <dbReference type="ARBA" id="ARBA00022525"/>
    </source>
</evidence>
<keyword evidence="9" id="KW-1185">Reference proteome</keyword>
<name>A0A2U1ZVE2_9MICO</name>
<keyword evidence="4" id="KW-0732">Signal</keyword>